<dbReference type="Proteomes" id="UP000566819">
    <property type="component" value="Unassembled WGS sequence"/>
</dbReference>
<dbReference type="AlphaFoldDB" id="A0A8H4W0I0"/>
<reference evidence="3 4" key="1">
    <citation type="submission" date="2020-03" db="EMBL/GenBank/DDBJ databases">
        <title>Draft Genome Sequence of Cudoniella acicularis.</title>
        <authorList>
            <person name="Buettner E."/>
            <person name="Kellner H."/>
        </authorList>
    </citation>
    <scope>NUCLEOTIDE SEQUENCE [LARGE SCALE GENOMIC DNA]</scope>
    <source>
        <strain evidence="3 4">DSM 108380</strain>
    </source>
</reference>
<evidence type="ECO:0000259" key="2">
    <source>
        <dbReference type="Pfam" id="PF20150"/>
    </source>
</evidence>
<dbReference type="PANTHER" id="PTHR35910:SF6">
    <property type="entry name" value="2EXR DOMAIN-CONTAINING PROTEIN"/>
    <property type="match status" value="1"/>
</dbReference>
<dbReference type="InterPro" id="IPR045518">
    <property type="entry name" value="2EXR"/>
</dbReference>
<dbReference type="Pfam" id="PF20150">
    <property type="entry name" value="2EXR"/>
    <property type="match status" value="1"/>
</dbReference>
<sequence>MSSREPQNTYDALLIFHDELPDFDQKFFPLRVFERFPEWPKELRLKIWRHTLPSKRFISLKNLAPWQPVELARMFCDTKQIIPSNPVALMVNHQSREEVLRSHVFLFTNRLGYYRLYFNPTRDVIRVEDIWSFRPAYTGNIRRYQDLIPAPNFLWTLDQSISWFASVEHLTLIPDPNEEKLSPNTTEVCHQKLTQLFLDAGLKIPEIVIKRFALKGLQGDDGQPSTSHTKEPNNANIINNDTENSEDMESSQDAQNSENTDMSESAGTL</sequence>
<accession>A0A8H4W0I0</accession>
<feature type="domain" description="2EXR" evidence="2">
    <location>
        <begin position="33"/>
        <end position="125"/>
    </location>
</feature>
<dbReference type="EMBL" id="JAAMPI010000718">
    <property type="protein sequence ID" value="KAF4629112.1"/>
    <property type="molecule type" value="Genomic_DNA"/>
</dbReference>
<feature type="compositionally biased region" description="Polar residues" evidence="1">
    <location>
        <begin position="251"/>
        <end position="269"/>
    </location>
</feature>
<protein>
    <recommendedName>
        <fullName evidence="2">2EXR domain-containing protein</fullName>
    </recommendedName>
</protein>
<evidence type="ECO:0000313" key="3">
    <source>
        <dbReference type="EMBL" id="KAF4629112.1"/>
    </source>
</evidence>
<dbReference type="OrthoDB" id="3486052at2759"/>
<organism evidence="3 4">
    <name type="scientific">Cudoniella acicularis</name>
    <dbReference type="NCBI Taxonomy" id="354080"/>
    <lineage>
        <taxon>Eukaryota</taxon>
        <taxon>Fungi</taxon>
        <taxon>Dikarya</taxon>
        <taxon>Ascomycota</taxon>
        <taxon>Pezizomycotina</taxon>
        <taxon>Leotiomycetes</taxon>
        <taxon>Helotiales</taxon>
        <taxon>Tricladiaceae</taxon>
        <taxon>Cudoniella</taxon>
    </lineage>
</organism>
<dbReference type="PANTHER" id="PTHR35910">
    <property type="entry name" value="2EXR DOMAIN-CONTAINING PROTEIN"/>
    <property type="match status" value="1"/>
</dbReference>
<keyword evidence="4" id="KW-1185">Reference proteome</keyword>
<evidence type="ECO:0000313" key="4">
    <source>
        <dbReference type="Proteomes" id="UP000566819"/>
    </source>
</evidence>
<name>A0A8H4W0I0_9HELO</name>
<proteinExistence type="predicted"/>
<evidence type="ECO:0000256" key="1">
    <source>
        <dbReference type="SAM" id="MobiDB-lite"/>
    </source>
</evidence>
<comment type="caution">
    <text evidence="3">The sequence shown here is derived from an EMBL/GenBank/DDBJ whole genome shotgun (WGS) entry which is preliminary data.</text>
</comment>
<gene>
    <name evidence="3" type="ORF">G7Y89_g9032</name>
</gene>
<feature type="region of interest" description="Disordered" evidence="1">
    <location>
        <begin position="218"/>
        <end position="269"/>
    </location>
</feature>